<dbReference type="PROSITE" id="PS51393">
    <property type="entry name" value="LIPOXYGENASE_3"/>
    <property type="match status" value="1"/>
</dbReference>
<evidence type="ECO:0000259" key="4">
    <source>
        <dbReference type="PROSITE" id="PS51393"/>
    </source>
</evidence>
<accession>A0A392Q9C2</accession>
<keyword evidence="6" id="KW-1185">Reference proteome</keyword>
<dbReference type="GO" id="GO:0034440">
    <property type="term" value="P:lipid oxidation"/>
    <property type="evidence" value="ECO:0007669"/>
    <property type="project" value="InterPro"/>
</dbReference>
<organism evidence="5 6">
    <name type="scientific">Trifolium medium</name>
    <dbReference type="NCBI Taxonomy" id="97028"/>
    <lineage>
        <taxon>Eukaryota</taxon>
        <taxon>Viridiplantae</taxon>
        <taxon>Streptophyta</taxon>
        <taxon>Embryophyta</taxon>
        <taxon>Tracheophyta</taxon>
        <taxon>Spermatophyta</taxon>
        <taxon>Magnoliopsida</taxon>
        <taxon>eudicotyledons</taxon>
        <taxon>Gunneridae</taxon>
        <taxon>Pentapetalae</taxon>
        <taxon>rosids</taxon>
        <taxon>fabids</taxon>
        <taxon>Fabales</taxon>
        <taxon>Fabaceae</taxon>
        <taxon>Papilionoideae</taxon>
        <taxon>50 kb inversion clade</taxon>
        <taxon>NPAAA clade</taxon>
        <taxon>Hologalegina</taxon>
        <taxon>IRL clade</taxon>
        <taxon>Trifolieae</taxon>
        <taxon>Trifolium</taxon>
    </lineage>
</organism>
<comment type="caution">
    <text evidence="5">The sequence shown here is derived from an EMBL/GenBank/DDBJ whole genome shotgun (WGS) entry which is preliminary data.</text>
</comment>
<protein>
    <submittedName>
        <fullName evidence="5">Seed lipoxygenase</fullName>
    </submittedName>
</protein>
<dbReference type="InterPro" id="IPR036226">
    <property type="entry name" value="LipOase_C_sf"/>
</dbReference>
<reference evidence="5 6" key="1">
    <citation type="journal article" date="2018" name="Front. Plant Sci.">
        <title>Red Clover (Trifolium pratense) and Zigzag Clover (T. medium) - A Picture of Genomic Similarities and Differences.</title>
        <authorList>
            <person name="Dluhosova J."/>
            <person name="Istvanek J."/>
            <person name="Nedelnik J."/>
            <person name="Repkova J."/>
        </authorList>
    </citation>
    <scope>NUCLEOTIDE SEQUENCE [LARGE SCALE GENOMIC DNA]</scope>
    <source>
        <strain evidence="6">cv. 10/8</strain>
        <tissue evidence="5">Leaf</tissue>
    </source>
</reference>
<feature type="non-terminal residue" evidence="5">
    <location>
        <position position="1"/>
    </location>
</feature>
<evidence type="ECO:0000313" key="6">
    <source>
        <dbReference type="Proteomes" id="UP000265520"/>
    </source>
</evidence>
<dbReference type="GO" id="GO:0046872">
    <property type="term" value="F:metal ion binding"/>
    <property type="evidence" value="ECO:0007669"/>
    <property type="project" value="UniProtKB-KW"/>
</dbReference>
<dbReference type="InterPro" id="IPR027433">
    <property type="entry name" value="Lipoxygenase_dom_3"/>
</dbReference>
<proteinExistence type="predicted"/>
<name>A0A392Q9C2_9FABA</name>
<sequence length="129" mass="14613">PKSEKPGVIYVPRDENFGHLKSSDFLMYGIKSLSQDVLPLFQAVIFDLNFTPNEFDSFDEVRGLFEGGIKLPTDILSKISPLPALKEILRTDGEQVLKFPPPQVIRGNLFILIKPLIVINNLYYISISY</sequence>
<dbReference type="InterPro" id="IPR013819">
    <property type="entry name" value="LipOase_C"/>
</dbReference>
<dbReference type="GO" id="GO:0016702">
    <property type="term" value="F:oxidoreductase activity, acting on single donors with incorporation of molecular oxygen, incorporation of two atoms of oxygen"/>
    <property type="evidence" value="ECO:0007669"/>
    <property type="project" value="InterPro"/>
</dbReference>
<feature type="domain" description="Lipoxygenase" evidence="4">
    <location>
        <begin position="1"/>
        <end position="129"/>
    </location>
</feature>
<dbReference type="Pfam" id="PF00305">
    <property type="entry name" value="Lipoxygenase"/>
    <property type="match status" value="1"/>
</dbReference>
<keyword evidence="2" id="KW-0223">Dioxygenase</keyword>
<dbReference type="PANTHER" id="PTHR11771">
    <property type="entry name" value="LIPOXYGENASE"/>
    <property type="match status" value="1"/>
</dbReference>
<dbReference type="InterPro" id="IPR000907">
    <property type="entry name" value="LipOase"/>
</dbReference>
<dbReference type="PRINTS" id="PR00468">
    <property type="entry name" value="PLTLPOXGNASE"/>
</dbReference>
<keyword evidence="1" id="KW-0479">Metal-binding</keyword>
<evidence type="ECO:0000313" key="5">
    <source>
        <dbReference type="EMBL" id="MCI20728.1"/>
    </source>
</evidence>
<evidence type="ECO:0000256" key="3">
    <source>
        <dbReference type="ARBA" id="ARBA00023002"/>
    </source>
</evidence>
<dbReference type="EMBL" id="LXQA010121343">
    <property type="protein sequence ID" value="MCI20728.1"/>
    <property type="molecule type" value="Genomic_DNA"/>
</dbReference>
<evidence type="ECO:0000256" key="1">
    <source>
        <dbReference type="ARBA" id="ARBA00022723"/>
    </source>
</evidence>
<dbReference type="Gene3D" id="4.10.372.10">
    <property type="entry name" value="Lipoxygenase-1, Domain 3"/>
    <property type="match status" value="1"/>
</dbReference>
<dbReference type="AlphaFoldDB" id="A0A392Q9C2"/>
<keyword evidence="3" id="KW-0560">Oxidoreductase</keyword>
<dbReference type="SUPFAM" id="SSF48484">
    <property type="entry name" value="Lipoxigenase"/>
    <property type="match status" value="1"/>
</dbReference>
<evidence type="ECO:0000256" key="2">
    <source>
        <dbReference type="ARBA" id="ARBA00022964"/>
    </source>
</evidence>
<dbReference type="Proteomes" id="UP000265520">
    <property type="component" value="Unassembled WGS sequence"/>
</dbReference>
<dbReference type="InterPro" id="IPR001246">
    <property type="entry name" value="LipOase_plant"/>
</dbReference>